<evidence type="ECO:0008006" key="3">
    <source>
        <dbReference type="Google" id="ProtNLM"/>
    </source>
</evidence>
<evidence type="ECO:0000313" key="1">
    <source>
        <dbReference type="EMBL" id="PIO65428.1"/>
    </source>
</evidence>
<dbReference type="EMBL" id="KZ349021">
    <property type="protein sequence ID" value="PIO65428.1"/>
    <property type="molecule type" value="Genomic_DNA"/>
</dbReference>
<accession>A0A2G9U5I9</accession>
<keyword evidence="2" id="KW-1185">Reference proteome</keyword>
<sequence length="99" mass="11161">MSIARARIQVLVYKGFHASVLGAFSICSVALENSCKLLTPFPDRSFLAYCTRFLQILRNYGVHKEDECMAALSKDVDKVYAQIKKQSAEAFCKAYKICK</sequence>
<name>A0A2G9U5I9_TELCI</name>
<dbReference type="Proteomes" id="UP000230423">
    <property type="component" value="Unassembled WGS sequence"/>
</dbReference>
<dbReference type="AlphaFoldDB" id="A0A2G9U5I9"/>
<organism evidence="1 2">
    <name type="scientific">Teladorsagia circumcincta</name>
    <name type="common">Brown stomach worm</name>
    <name type="synonym">Ostertagia circumcincta</name>
    <dbReference type="NCBI Taxonomy" id="45464"/>
    <lineage>
        <taxon>Eukaryota</taxon>
        <taxon>Metazoa</taxon>
        <taxon>Ecdysozoa</taxon>
        <taxon>Nematoda</taxon>
        <taxon>Chromadorea</taxon>
        <taxon>Rhabditida</taxon>
        <taxon>Rhabditina</taxon>
        <taxon>Rhabditomorpha</taxon>
        <taxon>Strongyloidea</taxon>
        <taxon>Trichostrongylidae</taxon>
        <taxon>Teladorsagia</taxon>
    </lineage>
</organism>
<gene>
    <name evidence="1" type="ORF">TELCIR_12904</name>
</gene>
<evidence type="ECO:0000313" key="2">
    <source>
        <dbReference type="Proteomes" id="UP000230423"/>
    </source>
</evidence>
<protein>
    <recommendedName>
        <fullName evidence="3">Surfactant protein B</fullName>
    </recommendedName>
</protein>
<proteinExistence type="predicted"/>
<reference evidence="1 2" key="1">
    <citation type="submission" date="2015-09" db="EMBL/GenBank/DDBJ databases">
        <title>Draft genome of the parasitic nematode Teladorsagia circumcincta isolate WARC Sus (inbred).</title>
        <authorList>
            <person name="Mitreva M."/>
        </authorList>
    </citation>
    <scope>NUCLEOTIDE SEQUENCE [LARGE SCALE GENOMIC DNA]</scope>
    <source>
        <strain evidence="1 2">S</strain>
    </source>
</reference>